<dbReference type="Pfam" id="PF17921">
    <property type="entry name" value="Integrase_H2C2"/>
    <property type="match status" value="1"/>
</dbReference>
<dbReference type="AlphaFoldDB" id="A0A815UIG6"/>
<dbReference type="SUPFAM" id="SSF53098">
    <property type="entry name" value="Ribonuclease H-like"/>
    <property type="match status" value="1"/>
</dbReference>
<proteinExistence type="predicted"/>
<dbReference type="EMBL" id="CAJNON010002751">
    <property type="protein sequence ID" value="CAF1516394.1"/>
    <property type="molecule type" value="Genomic_DNA"/>
</dbReference>
<dbReference type="InterPro" id="IPR001584">
    <property type="entry name" value="Integrase_cat-core"/>
</dbReference>
<dbReference type="InterPro" id="IPR036397">
    <property type="entry name" value="RNaseH_sf"/>
</dbReference>
<name>A0A815UIG6_9BILA</name>
<feature type="domain" description="Integrase catalytic" evidence="2">
    <location>
        <begin position="177"/>
        <end position="345"/>
    </location>
</feature>
<comment type="caution">
    <text evidence="3">The sequence shown here is derived from an EMBL/GenBank/DDBJ whole genome shotgun (WGS) entry which is preliminary data.</text>
</comment>
<dbReference type="GO" id="GO:0015074">
    <property type="term" value="P:DNA integration"/>
    <property type="evidence" value="ECO:0007669"/>
    <property type="project" value="InterPro"/>
</dbReference>
<evidence type="ECO:0000313" key="4">
    <source>
        <dbReference type="Proteomes" id="UP000663891"/>
    </source>
</evidence>
<keyword evidence="1" id="KW-0175">Coiled coil</keyword>
<dbReference type="PANTHER" id="PTHR37984">
    <property type="entry name" value="PROTEIN CBG26694"/>
    <property type="match status" value="1"/>
</dbReference>
<feature type="coiled-coil region" evidence="1">
    <location>
        <begin position="372"/>
        <end position="426"/>
    </location>
</feature>
<reference evidence="3" key="1">
    <citation type="submission" date="2021-02" db="EMBL/GenBank/DDBJ databases">
        <authorList>
            <person name="Nowell W R."/>
        </authorList>
    </citation>
    <scope>NUCLEOTIDE SEQUENCE</scope>
</reference>
<dbReference type="PROSITE" id="PS50994">
    <property type="entry name" value="INTEGRASE"/>
    <property type="match status" value="1"/>
</dbReference>
<protein>
    <recommendedName>
        <fullName evidence="2">Integrase catalytic domain-containing protein</fullName>
    </recommendedName>
</protein>
<dbReference type="Gene3D" id="3.30.420.10">
    <property type="entry name" value="Ribonuclease H-like superfamily/Ribonuclease H"/>
    <property type="match status" value="1"/>
</dbReference>
<sequence length="556" mass="62958">MENTEETEEKLDGVIIVGEDVIEVSGNEIIIDDTDHCQQKAFESNVENYKNSLSSTMREKSMITLSLYNSIMNALRCGKGGKKVGIDVKFYSWCKTHFKIVLNADVEILCSIKNGTRIAVMEHYYKILKEAHLKTGHGGRDKVRYETGQHYYWIPSKVIDVFLPTCVSCQLRKPLKAHVVPTAIISLGFMMRLQMDLVDMRTRPDGESKWILHCRDHFTKYSWAYALPSKEAHYVAENLLSLFYQFGPSKILQSDNGKEFTAHVIKDLKIMWPGLIIINGRPRHPQSQGLVERGNSTLCDILGKLMHDRNTNHWTSCLLPAIYSMNTSLAQGIKHTPFEVVFGQKPRVDLTLWQSIVEQGIEDEDDLPLSIREQLDETSNKNNAENEGLEELPHMAIRAKAADVYLTRATRQQHAHQARLQSLKDKCNVGDFVGLRIDKVDRTNTDPKILPCVVIELNNERVKLACVYGIIDQWWSIDSVTGLSAVPVELINLKVDELRELSMITASKLYVRGAVNGVCCSCKGGCKTKQCACKKNNVFCSTKCHKNTLCCKNMEE</sequence>
<accession>A0A815UIG6</accession>
<gene>
    <name evidence="3" type="ORF">VCS650_LOCUS43053</name>
</gene>
<evidence type="ECO:0000313" key="3">
    <source>
        <dbReference type="EMBL" id="CAF1516394.1"/>
    </source>
</evidence>
<dbReference type="OrthoDB" id="10041064at2759"/>
<dbReference type="InterPro" id="IPR041588">
    <property type="entry name" value="Integrase_H2C2"/>
</dbReference>
<dbReference type="InterPro" id="IPR050951">
    <property type="entry name" value="Retrovirus_Pol_polyprotein"/>
</dbReference>
<evidence type="ECO:0000256" key="1">
    <source>
        <dbReference type="SAM" id="Coils"/>
    </source>
</evidence>
<dbReference type="InterPro" id="IPR012337">
    <property type="entry name" value="RNaseH-like_sf"/>
</dbReference>
<dbReference type="PANTHER" id="PTHR37984:SF5">
    <property type="entry name" value="PROTEIN NYNRIN-LIKE"/>
    <property type="match status" value="1"/>
</dbReference>
<evidence type="ECO:0000259" key="2">
    <source>
        <dbReference type="PROSITE" id="PS50994"/>
    </source>
</evidence>
<dbReference type="Pfam" id="PF00665">
    <property type="entry name" value="rve"/>
    <property type="match status" value="1"/>
</dbReference>
<dbReference type="Proteomes" id="UP000663891">
    <property type="component" value="Unassembled WGS sequence"/>
</dbReference>
<dbReference type="GO" id="GO:0003676">
    <property type="term" value="F:nucleic acid binding"/>
    <property type="evidence" value="ECO:0007669"/>
    <property type="project" value="InterPro"/>
</dbReference>
<organism evidence="3 4">
    <name type="scientific">Adineta steineri</name>
    <dbReference type="NCBI Taxonomy" id="433720"/>
    <lineage>
        <taxon>Eukaryota</taxon>
        <taxon>Metazoa</taxon>
        <taxon>Spiralia</taxon>
        <taxon>Gnathifera</taxon>
        <taxon>Rotifera</taxon>
        <taxon>Eurotatoria</taxon>
        <taxon>Bdelloidea</taxon>
        <taxon>Adinetida</taxon>
        <taxon>Adinetidae</taxon>
        <taxon>Adineta</taxon>
    </lineage>
</organism>